<accession>A0A552WVH6</accession>
<dbReference type="AlphaFoldDB" id="A0A552WVH6"/>
<dbReference type="Proteomes" id="UP000318693">
    <property type="component" value="Unassembled WGS sequence"/>
</dbReference>
<keyword evidence="2" id="KW-1185">Reference proteome</keyword>
<evidence type="ECO:0000313" key="2">
    <source>
        <dbReference type="Proteomes" id="UP000318693"/>
    </source>
</evidence>
<evidence type="ECO:0000313" key="1">
    <source>
        <dbReference type="EMBL" id="TRW46840.1"/>
    </source>
</evidence>
<comment type="caution">
    <text evidence="1">The sequence shown here is derived from an EMBL/GenBank/DDBJ whole genome shotgun (WGS) entry which is preliminary data.</text>
</comment>
<proteinExistence type="predicted"/>
<protein>
    <submittedName>
        <fullName evidence="1">Oxidoreductase</fullName>
    </submittedName>
</protein>
<organism evidence="1 2">
    <name type="scientific">Georgenia yuyongxinii</name>
    <dbReference type="NCBI Taxonomy" id="2589797"/>
    <lineage>
        <taxon>Bacteria</taxon>
        <taxon>Bacillati</taxon>
        <taxon>Actinomycetota</taxon>
        <taxon>Actinomycetes</taxon>
        <taxon>Micrococcales</taxon>
        <taxon>Bogoriellaceae</taxon>
        <taxon>Georgenia</taxon>
    </lineage>
</organism>
<dbReference type="RefSeq" id="WP_143417197.1">
    <property type="nucleotide sequence ID" value="NZ_VJXR01000006.1"/>
</dbReference>
<name>A0A552WVH6_9MICO</name>
<reference evidence="1 2" key="1">
    <citation type="submission" date="2019-07" db="EMBL/GenBank/DDBJ databases">
        <title>Georgenia wutianyii sp. nov. and Georgenia *** sp. nov. isolated from plateau pika (Ochotona curzoniae) in the Qinghai-Tibet plateau of China.</title>
        <authorList>
            <person name="Tian Z."/>
        </authorList>
    </citation>
    <scope>NUCLEOTIDE SEQUENCE [LARGE SCALE GENOMIC DNA]</scope>
    <source>
        <strain evidence="1 2">Z446</strain>
    </source>
</reference>
<sequence length="105" mass="11907">MRLFSRSKRNDGSGTKEARARTLAHFREFTATRVGVEAFIEPPTAHDPHTMVLVARTGEWTRRRVPDVREARALAGALQIPINDVHLTGYPASMRRWSAANRRRA</sequence>
<dbReference type="EMBL" id="VJXR01000006">
    <property type="protein sequence ID" value="TRW46840.1"/>
    <property type="molecule type" value="Genomic_DNA"/>
</dbReference>
<gene>
    <name evidence="1" type="ORF">FJ693_03770</name>
</gene>